<reference evidence="3" key="2">
    <citation type="submission" date="2021-09" db="EMBL/GenBank/DDBJ databases">
        <authorList>
            <person name="Jia N."/>
            <person name="Wang J."/>
            <person name="Shi W."/>
            <person name="Du L."/>
            <person name="Sun Y."/>
            <person name="Zhan W."/>
            <person name="Jiang J."/>
            <person name="Wang Q."/>
            <person name="Zhang B."/>
            <person name="Ji P."/>
            <person name="Sakyi L.B."/>
            <person name="Cui X."/>
            <person name="Yuan T."/>
            <person name="Jiang B."/>
            <person name="Yang W."/>
            <person name="Lam T.T.-Y."/>
            <person name="Chang Q."/>
            <person name="Ding S."/>
            <person name="Wang X."/>
            <person name="Zhu J."/>
            <person name="Ruan X."/>
            <person name="Zhao L."/>
            <person name="Wei J."/>
            <person name="Que T."/>
            <person name="Du C."/>
            <person name="Cheng J."/>
            <person name="Dai P."/>
            <person name="Han X."/>
            <person name="Huang E."/>
            <person name="Gao Y."/>
            <person name="Liu J."/>
            <person name="Shao H."/>
            <person name="Ye R."/>
            <person name="Li L."/>
            <person name="Wei W."/>
            <person name="Wang X."/>
            <person name="Wang C."/>
            <person name="Huo Q."/>
            <person name="Li W."/>
            <person name="Guo W."/>
            <person name="Chen H."/>
            <person name="Chen S."/>
            <person name="Zhou L."/>
            <person name="Zhou L."/>
            <person name="Ni X."/>
            <person name="Tian J."/>
            <person name="Zhou Y."/>
            <person name="Sheng Y."/>
            <person name="Liu T."/>
            <person name="Pan Y."/>
            <person name="Xia L."/>
            <person name="Li J."/>
            <person name="Zhao F."/>
            <person name="Cao W."/>
        </authorList>
    </citation>
    <scope>NUCLEOTIDE SEQUENCE</scope>
    <source>
        <strain evidence="3">Rmic-2018</strain>
        <tissue evidence="3">Larvae</tissue>
    </source>
</reference>
<evidence type="ECO:0000259" key="2">
    <source>
        <dbReference type="Pfam" id="PF20144"/>
    </source>
</evidence>
<accession>A0A9J6CZG9</accession>
<comment type="caution">
    <text evidence="3">The sequence shown here is derived from an EMBL/GenBank/DDBJ whole genome shotgun (WGS) entry which is preliminary data.</text>
</comment>
<dbReference type="GO" id="GO:0005634">
    <property type="term" value="C:nucleus"/>
    <property type="evidence" value="ECO:0007669"/>
    <property type="project" value="InterPro"/>
</dbReference>
<reference evidence="3" key="1">
    <citation type="journal article" date="2020" name="Cell">
        <title>Large-Scale Comparative Analyses of Tick Genomes Elucidate Their Genetic Diversity and Vector Capacities.</title>
        <authorList>
            <consortium name="Tick Genome and Microbiome Consortium (TIGMIC)"/>
            <person name="Jia N."/>
            <person name="Wang J."/>
            <person name="Shi W."/>
            <person name="Du L."/>
            <person name="Sun Y."/>
            <person name="Zhan W."/>
            <person name="Jiang J.F."/>
            <person name="Wang Q."/>
            <person name="Zhang B."/>
            <person name="Ji P."/>
            <person name="Bell-Sakyi L."/>
            <person name="Cui X.M."/>
            <person name="Yuan T.T."/>
            <person name="Jiang B.G."/>
            <person name="Yang W.F."/>
            <person name="Lam T.T."/>
            <person name="Chang Q.C."/>
            <person name="Ding S.J."/>
            <person name="Wang X.J."/>
            <person name="Zhu J.G."/>
            <person name="Ruan X.D."/>
            <person name="Zhao L."/>
            <person name="Wei J.T."/>
            <person name="Ye R.Z."/>
            <person name="Que T.C."/>
            <person name="Du C.H."/>
            <person name="Zhou Y.H."/>
            <person name="Cheng J.X."/>
            <person name="Dai P.F."/>
            <person name="Guo W.B."/>
            <person name="Han X.H."/>
            <person name="Huang E.J."/>
            <person name="Li L.F."/>
            <person name="Wei W."/>
            <person name="Gao Y.C."/>
            <person name="Liu J.Z."/>
            <person name="Shao H.Z."/>
            <person name="Wang X."/>
            <person name="Wang C.C."/>
            <person name="Yang T.C."/>
            <person name="Huo Q.B."/>
            <person name="Li W."/>
            <person name="Chen H.Y."/>
            <person name="Chen S.E."/>
            <person name="Zhou L.G."/>
            <person name="Ni X.B."/>
            <person name="Tian J.H."/>
            <person name="Sheng Y."/>
            <person name="Liu T."/>
            <person name="Pan Y.S."/>
            <person name="Xia L.Y."/>
            <person name="Li J."/>
            <person name="Zhao F."/>
            <person name="Cao W.C."/>
        </authorList>
    </citation>
    <scope>NUCLEOTIDE SEQUENCE</scope>
    <source>
        <strain evidence="3">Rmic-2018</strain>
    </source>
</reference>
<dbReference type="InterPro" id="IPR038007">
    <property type="entry name" value="RBP-Jkappa_IPT"/>
</dbReference>
<dbReference type="Proteomes" id="UP000821866">
    <property type="component" value="Unassembled WGS sequence"/>
</dbReference>
<dbReference type="InterPro" id="IPR040159">
    <property type="entry name" value="CLS_fam"/>
</dbReference>
<dbReference type="GO" id="GO:0001228">
    <property type="term" value="F:DNA-binding transcription activator activity, RNA polymerase II-specific"/>
    <property type="evidence" value="ECO:0007669"/>
    <property type="project" value="InterPro"/>
</dbReference>
<dbReference type="SUPFAM" id="SSF81296">
    <property type="entry name" value="E set domains"/>
    <property type="match status" value="1"/>
</dbReference>
<dbReference type="PANTHER" id="PTHR10665">
    <property type="entry name" value="RECOMBINING BINDING PROTEIN SUPPRESSOR OF HAIRLESS"/>
    <property type="match status" value="1"/>
</dbReference>
<dbReference type="Gene3D" id="2.60.40.10">
    <property type="entry name" value="Immunoglobulins"/>
    <property type="match status" value="1"/>
</dbReference>
<dbReference type="EMBL" id="JABSTU010004199">
    <property type="protein sequence ID" value="KAH7964143.1"/>
    <property type="molecule type" value="Genomic_DNA"/>
</dbReference>
<dbReference type="InterPro" id="IPR014756">
    <property type="entry name" value="Ig_E-set"/>
</dbReference>
<dbReference type="Pfam" id="PF20144">
    <property type="entry name" value="TIG_SUH"/>
    <property type="match status" value="1"/>
</dbReference>
<dbReference type="VEuPathDB" id="VectorBase:LOC119162995"/>
<dbReference type="Gene3D" id="2.60.40.1450">
    <property type="entry name" value="LAG1, DNA binding domain"/>
    <property type="match status" value="1"/>
</dbReference>
<dbReference type="InterPro" id="IPR013783">
    <property type="entry name" value="Ig-like_fold"/>
</dbReference>
<dbReference type="Pfam" id="PF09270">
    <property type="entry name" value="BTD"/>
    <property type="match status" value="1"/>
</dbReference>
<name>A0A9J6CZG9_RHIMP</name>
<keyword evidence="4" id="KW-1185">Reference proteome</keyword>
<feature type="domain" description="Beta-trefoil DNA-binding" evidence="1">
    <location>
        <begin position="1"/>
        <end position="37"/>
    </location>
</feature>
<dbReference type="Gene3D" id="2.80.10.50">
    <property type="match status" value="1"/>
</dbReference>
<protein>
    <submittedName>
        <fullName evidence="3">Uncharacterized protein</fullName>
    </submittedName>
</protein>
<evidence type="ECO:0000259" key="1">
    <source>
        <dbReference type="Pfam" id="PF09270"/>
    </source>
</evidence>
<sequence>MKDSERMYLCMSPEIIQLQATPCLLDANKDIINDSALYTFISTDKAEYTFCEGAGPVTQVPVVNSLCLNDGDKGMLKITGDNFADNLRVWFGNVQAETMYRCIECLLCVVPDISAFRKGWQRVCEPIEVLLFLVREDGVIYATGHTFPYTPDPAPRYLGPSALVHEIPMPANARNHSPALEDHDVTALGYGDAMVHYPHHQDTL</sequence>
<dbReference type="AlphaFoldDB" id="A0A9J6CZG9"/>
<proteinExistence type="predicted"/>
<gene>
    <name evidence="3" type="ORF">HPB51_027617</name>
</gene>
<dbReference type="InterPro" id="IPR037095">
    <property type="entry name" value="RBP-J/Cbf11_DNA-bd_sf"/>
</dbReference>
<dbReference type="GO" id="GO:0000978">
    <property type="term" value="F:RNA polymerase II cis-regulatory region sequence-specific DNA binding"/>
    <property type="evidence" value="ECO:0007669"/>
    <property type="project" value="InterPro"/>
</dbReference>
<evidence type="ECO:0000313" key="4">
    <source>
        <dbReference type="Proteomes" id="UP000821866"/>
    </source>
</evidence>
<evidence type="ECO:0000313" key="3">
    <source>
        <dbReference type="EMBL" id="KAH7964143.1"/>
    </source>
</evidence>
<organism evidence="3 4">
    <name type="scientific">Rhipicephalus microplus</name>
    <name type="common">Cattle tick</name>
    <name type="synonym">Boophilus microplus</name>
    <dbReference type="NCBI Taxonomy" id="6941"/>
    <lineage>
        <taxon>Eukaryota</taxon>
        <taxon>Metazoa</taxon>
        <taxon>Ecdysozoa</taxon>
        <taxon>Arthropoda</taxon>
        <taxon>Chelicerata</taxon>
        <taxon>Arachnida</taxon>
        <taxon>Acari</taxon>
        <taxon>Parasitiformes</taxon>
        <taxon>Ixodida</taxon>
        <taxon>Ixodoidea</taxon>
        <taxon>Ixodidae</taxon>
        <taxon>Rhipicephalinae</taxon>
        <taxon>Rhipicephalus</taxon>
        <taxon>Boophilus</taxon>
    </lineage>
</organism>
<dbReference type="InterPro" id="IPR015350">
    <property type="entry name" value="Beta-trefoil_DNA-bd_dom"/>
</dbReference>
<feature type="domain" description="RBP-Jkappa IPT" evidence="2">
    <location>
        <begin position="60"/>
        <end position="149"/>
    </location>
</feature>